<comment type="pathway">
    <text evidence="9">Carbohydrate metabolism; galactose metabolism.</text>
</comment>
<dbReference type="Gene3D" id="3.40.50.720">
    <property type="entry name" value="NAD(P)-binding Rossmann-like Domain"/>
    <property type="match status" value="1"/>
</dbReference>
<keyword evidence="6 9" id="KW-0520">NAD</keyword>
<dbReference type="GO" id="GO:0003978">
    <property type="term" value="F:UDP-glucose 4-epimerase activity"/>
    <property type="evidence" value="ECO:0007669"/>
    <property type="project" value="UniProtKB-UniRule"/>
</dbReference>
<dbReference type="Gene3D" id="3.90.25.10">
    <property type="entry name" value="UDP-galactose 4-epimerase, domain 1"/>
    <property type="match status" value="1"/>
</dbReference>
<feature type="domain" description="NAD(P)-binding" evidence="10">
    <location>
        <begin position="8"/>
        <end position="314"/>
    </location>
</feature>
<dbReference type="GO" id="GO:0006012">
    <property type="term" value="P:galactose metabolic process"/>
    <property type="evidence" value="ECO:0007669"/>
    <property type="project" value="UniProtKB-UniPathway"/>
</dbReference>
<dbReference type="InterPro" id="IPR036291">
    <property type="entry name" value="NAD(P)-bd_dom_sf"/>
</dbReference>
<comment type="catalytic activity">
    <reaction evidence="1 9">
        <text>UDP-alpha-D-glucose = UDP-alpha-D-galactose</text>
        <dbReference type="Rhea" id="RHEA:22168"/>
        <dbReference type="ChEBI" id="CHEBI:58885"/>
        <dbReference type="ChEBI" id="CHEBI:66914"/>
        <dbReference type="EC" id="5.1.3.2"/>
    </reaction>
</comment>
<dbReference type="UniPathway" id="UPA00214"/>
<dbReference type="EMBL" id="MFEO01000036">
    <property type="protein sequence ID" value="OGE88226.1"/>
    <property type="molecule type" value="Genomic_DNA"/>
</dbReference>
<comment type="caution">
    <text evidence="11">The sequence shown here is derived from an EMBL/GenBank/DDBJ whole genome shotgun (WGS) entry which is preliminary data.</text>
</comment>
<evidence type="ECO:0000256" key="1">
    <source>
        <dbReference type="ARBA" id="ARBA00000083"/>
    </source>
</evidence>
<reference evidence="11 12" key="1">
    <citation type="journal article" date="2016" name="Nat. Commun.">
        <title>Thousands of microbial genomes shed light on interconnected biogeochemical processes in an aquifer system.</title>
        <authorList>
            <person name="Anantharaman K."/>
            <person name="Brown C.T."/>
            <person name="Hug L.A."/>
            <person name="Sharon I."/>
            <person name="Castelle C.J."/>
            <person name="Probst A.J."/>
            <person name="Thomas B.C."/>
            <person name="Singh A."/>
            <person name="Wilkins M.J."/>
            <person name="Karaoz U."/>
            <person name="Brodie E.L."/>
            <person name="Williams K.H."/>
            <person name="Hubbard S.S."/>
            <person name="Banfield J.F."/>
        </authorList>
    </citation>
    <scope>NUCLEOTIDE SEQUENCE [LARGE SCALE GENOMIC DNA]</scope>
</reference>
<evidence type="ECO:0000256" key="3">
    <source>
        <dbReference type="ARBA" id="ARBA00007637"/>
    </source>
</evidence>
<organism evidence="11 12">
    <name type="scientific">Candidatus Doudnabacteria bacterium RIFCSPHIGHO2_01_FULL_50_11</name>
    <dbReference type="NCBI Taxonomy" id="1817828"/>
    <lineage>
        <taxon>Bacteria</taxon>
        <taxon>Candidatus Doudnaibacteriota</taxon>
    </lineage>
</organism>
<dbReference type="Pfam" id="PF16363">
    <property type="entry name" value="GDP_Man_Dehyd"/>
    <property type="match status" value="1"/>
</dbReference>
<evidence type="ECO:0000256" key="5">
    <source>
        <dbReference type="ARBA" id="ARBA00018569"/>
    </source>
</evidence>
<protein>
    <recommendedName>
        <fullName evidence="5 9">UDP-glucose 4-epimerase</fullName>
        <ecNumber evidence="4 9">5.1.3.2</ecNumber>
    </recommendedName>
</protein>
<keyword evidence="8 9" id="KW-0119">Carbohydrate metabolism</keyword>
<evidence type="ECO:0000256" key="9">
    <source>
        <dbReference type="RuleBase" id="RU366046"/>
    </source>
</evidence>
<dbReference type="InterPro" id="IPR016040">
    <property type="entry name" value="NAD(P)-bd_dom"/>
</dbReference>
<comment type="cofactor">
    <cofactor evidence="2 9">
        <name>NAD(+)</name>
        <dbReference type="ChEBI" id="CHEBI:57540"/>
    </cofactor>
</comment>
<evidence type="ECO:0000256" key="4">
    <source>
        <dbReference type="ARBA" id="ARBA00013189"/>
    </source>
</evidence>
<keyword evidence="7 9" id="KW-0413">Isomerase</keyword>
<dbReference type="InterPro" id="IPR005886">
    <property type="entry name" value="UDP_G4E"/>
</dbReference>
<dbReference type="SUPFAM" id="SSF51735">
    <property type="entry name" value="NAD(P)-binding Rossmann-fold domains"/>
    <property type="match status" value="1"/>
</dbReference>
<comment type="subunit">
    <text evidence="9">Homodimer.</text>
</comment>
<dbReference type="CDD" id="cd05247">
    <property type="entry name" value="UDP_G4E_1_SDR_e"/>
    <property type="match status" value="1"/>
</dbReference>
<comment type="similarity">
    <text evidence="3 9">Belongs to the NAD(P)-dependent epimerase/dehydratase family.</text>
</comment>
<evidence type="ECO:0000259" key="10">
    <source>
        <dbReference type="Pfam" id="PF16363"/>
    </source>
</evidence>
<dbReference type="EC" id="5.1.3.2" evidence="4 9"/>
<evidence type="ECO:0000256" key="6">
    <source>
        <dbReference type="ARBA" id="ARBA00023027"/>
    </source>
</evidence>
<dbReference type="PANTHER" id="PTHR43725">
    <property type="entry name" value="UDP-GLUCOSE 4-EPIMERASE"/>
    <property type="match status" value="1"/>
</dbReference>
<dbReference type="Proteomes" id="UP000178377">
    <property type="component" value="Unassembled WGS sequence"/>
</dbReference>
<evidence type="ECO:0000256" key="2">
    <source>
        <dbReference type="ARBA" id="ARBA00001911"/>
    </source>
</evidence>
<gene>
    <name evidence="11" type="ORF">A2722_01215</name>
</gene>
<evidence type="ECO:0000256" key="8">
    <source>
        <dbReference type="ARBA" id="ARBA00023277"/>
    </source>
</evidence>
<accession>A0A1F5PE50</accession>
<name>A0A1F5PE50_9BACT</name>
<evidence type="ECO:0000313" key="11">
    <source>
        <dbReference type="EMBL" id="OGE88226.1"/>
    </source>
</evidence>
<dbReference type="NCBIfam" id="TIGR01179">
    <property type="entry name" value="galE"/>
    <property type="match status" value="1"/>
</dbReference>
<proteinExistence type="inferred from homology"/>
<dbReference type="AlphaFoldDB" id="A0A1F5PE50"/>
<evidence type="ECO:0000313" key="12">
    <source>
        <dbReference type="Proteomes" id="UP000178377"/>
    </source>
</evidence>
<dbReference type="STRING" id="1817828.A2722_01215"/>
<sequence>MAAPKKVLVTGGAGYIGSHAARQLLESGYQVVSLDNLSTGHREFAQGEFVEGDLSDLVLLEELFSRHKFDAVMHFAAFIEVEESMKNPLLYFRNNVLNGIHLLEMCRAHNVKHFIFSSSCTVYGEEATVPISEEAPLVPVSAYGETKLIFEKMLRWHAAAHGLQAVSLRYFNAAGASLDASLGLANEHSTLLLPNALHVAQGSRDVLTINGNDYPTQDGTAIRDYIHVLDLALAHQFALDYLVENDNGRNGKFEVFNVGTGKGYSVLEIINAVCEYTGHMVKFEYGPRRPGDRPVVIANPGKIQRVLGWQPQYSDLKTIITTAWAWHKKRFGNF</sequence>
<evidence type="ECO:0000256" key="7">
    <source>
        <dbReference type="ARBA" id="ARBA00023235"/>
    </source>
</evidence>
<dbReference type="PANTHER" id="PTHR43725:SF53">
    <property type="entry name" value="UDP-ARABINOSE 4-EPIMERASE 1"/>
    <property type="match status" value="1"/>
</dbReference>